<dbReference type="OrthoDB" id="4319500at2"/>
<proteinExistence type="predicted"/>
<dbReference type="STRING" id="455432.AWN90_23065"/>
<reference evidence="2 3" key="1">
    <citation type="submission" date="2016-04" db="EMBL/GenBank/DDBJ databases">
        <authorList>
            <person name="Evans L.H."/>
            <person name="Alamgir A."/>
            <person name="Owens N."/>
            <person name="Weber N.D."/>
            <person name="Virtaneva K."/>
            <person name="Barbian K."/>
            <person name="Babar A."/>
            <person name="Rosenke K."/>
        </authorList>
    </citation>
    <scope>NUCLEOTIDE SEQUENCE [LARGE SCALE GENOMIC DNA]</scope>
    <source>
        <strain evidence="2 3">IFM 0406</strain>
    </source>
</reference>
<dbReference type="Proteomes" id="UP000076512">
    <property type="component" value="Unassembled WGS sequence"/>
</dbReference>
<comment type="caution">
    <text evidence="2">The sequence shown here is derived from an EMBL/GenBank/DDBJ whole genome shotgun (WGS) entry which is preliminary data.</text>
</comment>
<evidence type="ECO:0000313" key="1">
    <source>
        <dbReference type="EMBL" id="KZM73824.1"/>
    </source>
</evidence>
<keyword evidence="3" id="KW-1185">Reference proteome</keyword>
<organism evidence="2 3">
    <name type="scientific">Nocardia terpenica</name>
    <dbReference type="NCBI Taxonomy" id="455432"/>
    <lineage>
        <taxon>Bacteria</taxon>
        <taxon>Bacillati</taxon>
        <taxon>Actinomycetota</taxon>
        <taxon>Actinomycetes</taxon>
        <taxon>Mycobacteriales</taxon>
        <taxon>Nocardiaceae</taxon>
        <taxon>Nocardia</taxon>
    </lineage>
</organism>
<sequence>MNSGTVLKWFLGQRHWQSYQSFRREWDKAAATVDASLTAPGERTLRRWKSGGIHVPHAERCRVLESMFPGYTADQLFAPLPKRKPRARRCECRGQMTLFEVMA</sequence>
<dbReference type="EMBL" id="LWGR01000007">
    <property type="protein sequence ID" value="KZM73824.1"/>
    <property type="molecule type" value="Genomic_DNA"/>
</dbReference>
<dbReference type="EMBL" id="LWGR01000004">
    <property type="protein sequence ID" value="KZM74901.1"/>
    <property type="molecule type" value="Genomic_DNA"/>
</dbReference>
<name>A0A164NYZ0_9NOCA</name>
<accession>A0A164NYZ0</accession>
<dbReference type="AlphaFoldDB" id="A0A164NYZ0"/>
<gene>
    <name evidence="2" type="ORF">AWN90_23065</name>
    <name evidence="1" type="ORF">AWN90_35355</name>
</gene>
<dbReference type="RefSeq" id="WP_067586770.1">
    <property type="nucleotide sequence ID" value="NZ_JABMCZ010000001.1"/>
</dbReference>
<protein>
    <submittedName>
        <fullName evidence="2">Uncharacterized protein</fullName>
    </submittedName>
</protein>
<evidence type="ECO:0000313" key="3">
    <source>
        <dbReference type="Proteomes" id="UP000076512"/>
    </source>
</evidence>
<evidence type="ECO:0000313" key="2">
    <source>
        <dbReference type="EMBL" id="KZM74901.1"/>
    </source>
</evidence>